<dbReference type="Proteomes" id="UP000321523">
    <property type="component" value="Unassembled WGS sequence"/>
</dbReference>
<sequence>MAEYHAKFETLIPATRNDTEFYLLRALAADARELAEVAR</sequence>
<reference evidence="1 2" key="1">
    <citation type="submission" date="2019-07" db="EMBL/GenBank/DDBJ databases">
        <title>Whole genome shotgun sequence of Skermanella aerolata NBRC 106429.</title>
        <authorList>
            <person name="Hosoyama A."/>
            <person name="Uohara A."/>
            <person name="Ohji S."/>
            <person name="Ichikawa N."/>
        </authorList>
    </citation>
    <scope>NUCLEOTIDE SEQUENCE [LARGE SCALE GENOMIC DNA]</scope>
    <source>
        <strain evidence="1 2">NBRC 106429</strain>
    </source>
</reference>
<accession>A0A512E345</accession>
<dbReference type="EMBL" id="BJYZ01000064">
    <property type="protein sequence ID" value="GEO43149.1"/>
    <property type="molecule type" value="Genomic_DNA"/>
</dbReference>
<name>A0A512E345_9PROT</name>
<evidence type="ECO:0000313" key="1">
    <source>
        <dbReference type="EMBL" id="GEO43149.1"/>
    </source>
</evidence>
<comment type="caution">
    <text evidence="1">The sequence shown here is derived from an EMBL/GenBank/DDBJ whole genome shotgun (WGS) entry which is preliminary data.</text>
</comment>
<proteinExistence type="predicted"/>
<organism evidence="1 2">
    <name type="scientific">Skermanella aerolata</name>
    <dbReference type="NCBI Taxonomy" id="393310"/>
    <lineage>
        <taxon>Bacteria</taxon>
        <taxon>Pseudomonadati</taxon>
        <taxon>Pseudomonadota</taxon>
        <taxon>Alphaproteobacteria</taxon>
        <taxon>Rhodospirillales</taxon>
        <taxon>Azospirillaceae</taxon>
        <taxon>Skermanella</taxon>
    </lineage>
</organism>
<dbReference type="AlphaFoldDB" id="A0A512E345"/>
<protein>
    <submittedName>
        <fullName evidence="1">Uncharacterized protein</fullName>
    </submittedName>
</protein>
<evidence type="ECO:0000313" key="2">
    <source>
        <dbReference type="Proteomes" id="UP000321523"/>
    </source>
</evidence>
<gene>
    <name evidence="1" type="ORF">SAE02_72970</name>
</gene>
<keyword evidence="2" id="KW-1185">Reference proteome</keyword>